<dbReference type="GO" id="GO:0006571">
    <property type="term" value="P:tyrosine biosynthetic process"/>
    <property type="evidence" value="ECO:0007669"/>
    <property type="project" value="InterPro"/>
</dbReference>
<dbReference type="PROSITE" id="PS51168">
    <property type="entry name" value="CHORISMATE_MUT_2"/>
    <property type="match status" value="1"/>
</dbReference>
<dbReference type="SUPFAM" id="SSF48600">
    <property type="entry name" value="Chorismate mutase II"/>
    <property type="match status" value="1"/>
</dbReference>
<dbReference type="PROSITE" id="PS51176">
    <property type="entry name" value="PDH_ADH"/>
    <property type="match status" value="1"/>
</dbReference>
<feature type="domain" description="Chorismate mutase" evidence="2">
    <location>
        <begin position="1"/>
        <end position="90"/>
    </location>
</feature>
<dbReference type="InterPro" id="IPR046826">
    <property type="entry name" value="PDH_N"/>
</dbReference>
<name>A0AAX4KZZ6_9CREN</name>
<dbReference type="InterPro" id="IPR036263">
    <property type="entry name" value="Chorismate_II_sf"/>
</dbReference>
<dbReference type="Pfam" id="PF02153">
    <property type="entry name" value="PDH_N"/>
    <property type="match status" value="1"/>
</dbReference>
<dbReference type="GO" id="GO:0004665">
    <property type="term" value="F:prephenate dehydrogenase (NADP+) activity"/>
    <property type="evidence" value="ECO:0007669"/>
    <property type="project" value="InterPro"/>
</dbReference>
<dbReference type="InterPro" id="IPR010950">
    <property type="entry name" value="Chorismate_mutase_arc"/>
</dbReference>
<sequence length="345" mass="39412">MSEELIRLREEIDKVDEQLVKLLAYRLELSRKIGKIKSNSNISVTDENREIKVKEKWLVNARKYNIPDSLVESILPLIFSYSKLMQINPGEKEKVVIYGYGGMAKSLASIISLAGHELAITGRDLNKAEILASQFKCVSMNYSQAINWGDIIILAIPPDIIINNLNEFFSNKLKDKILIDISSSKSIIFRYLEELSKKIGFKYVSTHPLFGPIEYPIGEKIVIIPSQTSSKDDLARIENFWRKVGLVPVITDVDTHEKAMAVVQVLTHYYLLGLNNSIEILSNELSVDFSNFYTTNFKEINKILRRIKDLKEVILEIQKQNPYAYKARNIGLEELKKIKEELDGG</sequence>
<dbReference type="NCBIfam" id="TIGR01791">
    <property type="entry name" value="CM_archaeal"/>
    <property type="match status" value="1"/>
</dbReference>
<evidence type="ECO:0000256" key="1">
    <source>
        <dbReference type="ARBA" id="ARBA00023002"/>
    </source>
</evidence>
<dbReference type="PANTHER" id="PTHR21363">
    <property type="entry name" value="PREPHENATE DEHYDROGENASE"/>
    <property type="match status" value="1"/>
</dbReference>
<protein>
    <submittedName>
        <fullName evidence="4">Chorismate mutase</fullName>
        <ecNumber evidence="4">5.4.99.5</ecNumber>
    </submittedName>
</protein>
<keyword evidence="5" id="KW-1185">Reference proteome</keyword>
<proteinExistence type="predicted"/>
<dbReference type="InterPro" id="IPR036291">
    <property type="entry name" value="NAD(P)-bd_dom_sf"/>
</dbReference>
<dbReference type="EC" id="5.4.99.5" evidence="4"/>
<dbReference type="GeneID" id="89337363"/>
<dbReference type="InterPro" id="IPR002701">
    <property type="entry name" value="CM_II_prokaryot"/>
</dbReference>
<dbReference type="PANTHER" id="PTHR21363:SF0">
    <property type="entry name" value="PREPHENATE DEHYDROGENASE [NADP(+)]"/>
    <property type="match status" value="1"/>
</dbReference>
<keyword evidence="1" id="KW-0560">Oxidoreductase</keyword>
<dbReference type="AlphaFoldDB" id="A0AAX4KZZ6"/>
<evidence type="ECO:0000259" key="3">
    <source>
        <dbReference type="PROSITE" id="PS51176"/>
    </source>
</evidence>
<feature type="domain" description="Prephenate/arogenate dehydrogenase" evidence="3">
    <location>
        <begin position="93"/>
        <end position="345"/>
    </location>
</feature>
<dbReference type="SUPFAM" id="SSF51735">
    <property type="entry name" value="NAD(P)-binding Rossmann-fold domains"/>
    <property type="match status" value="1"/>
</dbReference>
<dbReference type="RefSeq" id="WP_338600099.1">
    <property type="nucleotide sequence ID" value="NZ_CP146016.1"/>
</dbReference>
<reference evidence="4 5" key="1">
    <citation type="submission" date="2024-02" db="EMBL/GenBank/DDBJ databases">
        <title>STSV induces naive adaptation in Sulfolobus.</title>
        <authorList>
            <person name="Xiang X."/>
            <person name="Song M."/>
        </authorList>
    </citation>
    <scope>NUCLEOTIDE SEQUENCE [LARGE SCALE GENOMIC DNA]</scope>
    <source>
        <strain evidence="4 5">RT2</strain>
    </source>
</reference>
<dbReference type="InterPro" id="IPR050812">
    <property type="entry name" value="Preph/Arog_dehydrog"/>
</dbReference>
<gene>
    <name evidence="4" type="ORF">V6M85_11300</name>
</gene>
<evidence type="ECO:0000313" key="5">
    <source>
        <dbReference type="Proteomes" id="UP001432202"/>
    </source>
</evidence>
<accession>A0AAX4KZZ6</accession>
<dbReference type="GO" id="GO:0004106">
    <property type="term" value="F:chorismate mutase activity"/>
    <property type="evidence" value="ECO:0007669"/>
    <property type="project" value="UniProtKB-EC"/>
</dbReference>
<dbReference type="Gene3D" id="1.20.59.10">
    <property type="entry name" value="Chorismate mutase"/>
    <property type="match status" value="1"/>
</dbReference>
<dbReference type="Proteomes" id="UP001432202">
    <property type="component" value="Chromosome"/>
</dbReference>
<evidence type="ECO:0000259" key="2">
    <source>
        <dbReference type="PROSITE" id="PS51168"/>
    </source>
</evidence>
<dbReference type="Gene3D" id="3.40.50.720">
    <property type="entry name" value="NAD(P)-binding Rossmann-like Domain"/>
    <property type="match status" value="1"/>
</dbReference>
<keyword evidence="4" id="KW-0413">Isomerase</keyword>
<dbReference type="GO" id="GO:0008977">
    <property type="term" value="F:prephenate dehydrogenase (NAD+) activity"/>
    <property type="evidence" value="ECO:0007669"/>
    <property type="project" value="InterPro"/>
</dbReference>
<dbReference type="GO" id="GO:0046417">
    <property type="term" value="P:chorismate metabolic process"/>
    <property type="evidence" value="ECO:0007669"/>
    <property type="project" value="InterPro"/>
</dbReference>
<dbReference type="GO" id="GO:0070403">
    <property type="term" value="F:NAD+ binding"/>
    <property type="evidence" value="ECO:0007669"/>
    <property type="project" value="InterPro"/>
</dbReference>
<dbReference type="Pfam" id="PF01817">
    <property type="entry name" value="CM_2"/>
    <property type="match status" value="1"/>
</dbReference>
<dbReference type="SMART" id="SM00830">
    <property type="entry name" value="CM_2"/>
    <property type="match status" value="1"/>
</dbReference>
<dbReference type="EMBL" id="CP146016">
    <property type="protein sequence ID" value="WWQ60027.1"/>
    <property type="molecule type" value="Genomic_DNA"/>
</dbReference>
<dbReference type="InterPro" id="IPR036979">
    <property type="entry name" value="CM_dom_sf"/>
</dbReference>
<dbReference type="InterPro" id="IPR003099">
    <property type="entry name" value="Prephen_DH"/>
</dbReference>
<organism evidence="4 5">
    <name type="scientific">Sulfolobus tengchongensis</name>
    <dbReference type="NCBI Taxonomy" id="207809"/>
    <lineage>
        <taxon>Archaea</taxon>
        <taxon>Thermoproteota</taxon>
        <taxon>Thermoprotei</taxon>
        <taxon>Sulfolobales</taxon>
        <taxon>Sulfolobaceae</taxon>
        <taxon>Sulfolobus</taxon>
    </lineage>
</organism>
<evidence type="ECO:0000313" key="4">
    <source>
        <dbReference type="EMBL" id="WWQ60027.1"/>
    </source>
</evidence>